<dbReference type="AlphaFoldDB" id="A0A6C0D2A9"/>
<accession>A0A6C0D2A9</accession>
<evidence type="ECO:0000259" key="2">
    <source>
        <dbReference type="Pfam" id="PF00043"/>
    </source>
</evidence>
<keyword evidence="1" id="KW-0812">Transmembrane</keyword>
<sequence length="120" mass="14216">MKSKSMKSWFFIVLLITVIAYLSIKPETFKTFNEGFDISNSYISKTDISNIYTSDDTYDKEKKKYKKEKEKAESSYSPYIEPETKVKDWFDFNTYTRGDFAFISIVFILFIIILFLLSKI</sequence>
<evidence type="ECO:0000313" key="3">
    <source>
        <dbReference type="EMBL" id="QHT10657.1"/>
    </source>
</evidence>
<dbReference type="Pfam" id="PF00043">
    <property type="entry name" value="GST_C"/>
    <property type="match status" value="1"/>
</dbReference>
<feature type="transmembrane region" description="Helical" evidence="1">
    <location>
        <begin position="100"/>
        <end position="117"/>
    </location>
</feature>
<reference evidence="3" key="1">
    <citation type="journal article" date="2020" name="Nature">
        <title>Giant virus diversity and host interactions through global metagenomics.</title>
        <authorList>
            <person name="Schulz F."/>
            <person name="Roux S."/>
            <person name="Paez-Espino D."/>
            <person name="Jungbluth S."/>
            <person name="Walsh D.A."/>
            <person name="Denef V.J."/>
            <person name="McMahon K.D."/>
            <person name="Konstantinidis K.T."/>
            <person name="Eloe-Fadrosh E.A."/>
            <person name="Kyrpides N.C."/>
            <person name="Woyke T."/>
        </authorList>
    </citation>
    <scope>NUCLEOTIDE SEQUENCE</scope>
    <source>
        <strain evidence="3">GVMAG-M-3300023174-107</strain>
    </source>
</reference>
<protein>
    <recommendedName>
        <fullName evidence="2">Glutathione S-transferase C-terminal domain-containing protein</fullName>
    </recommendedName>
</protein>
<dbReference type="EMBL" id="MN739523">
    <property type="protein sequence ID" value="QHT10657.1"/>
    <property type="molecule type" value="Genomic_DNA"/>
</dbReference>
<keyword evidence="1" id="KW-1133">Transmembrane helix</keyword>
<proteinExistence type="predicted"/>
<organism evidence="3">
    <name type="scientific">viral metagenome</name>
    <dbReference type="NCBI Taxonomy" id="1070528"/>
    <lineage>
        <taxon>unclassified sequences</taxon>
        <taxon>metagenomes</taxon>
        <taxon>organismal metagenomes</taxon>
    </lineage>
</organism>
<name>A0A6C0D2A9_9ZZZZ</name>
<keyword evidence="1" id="KW-0472">Membrane</keyword>
<feature type="domain" description="Glutathione S-transferase C-terminal" evidence="2">
    <location>
        <begin position="56"/>
        <end position="117"/>
    </location>
</feature>
<dbReference type="InterPro" id="IPR004046">
    <property type="entry name" value="GST_C"/>
</dbReference>
<evidence type="ECO:0000256" key="1">
    <source>
        <dbReference type="SAM" id="Phobius"/>
    </source>
</evidence>